<dbReference type="AlphaFoldDB" id="A0A6G0TEJ5"/>
<reference evidence="3 4" key="1">
    <citation type="submission" date="2019-08" db="EMBL/GenBank/DDBJ databases">
        <title>The genome of the soybean aphid Biotype 1, its phylome, world population structure and adaptation to the North American continent.</title>
        <authorList>
            <person name="Giordano R."/>
            <person name="Donthu R.K."/>
            <person name="Hernandez A.G."/>
            <person name="Wright C.L."/>
            <person name="Zimin A.V."/>
        </authorList>
    </citation>
    <scope>NUCLEOTIDE SEQUENCE [LARGE SCALE GENOMIC DNA]</scope>
    <source>
        <tissue evidence="3">Whole aphids</tissue>
    </source>
</reference>
<evidence type="ECO:0000256" key="2">
    <source>
        <dbReference type="SAM" id="Phobius"/>
    </source>
</evidence>
<feature type="non-terminal residue" evidence="3">
    <location>
        <position position="211"/>
    </location>
</feature>
<keyword evidence="2" id="KW-0472">Membrane</keyword>
<keyword evidence="2" id="KW-1133">Transmembrane helix</keyword>
<protein>
    <submittedName>
        <fullName evidence="3">Uncharacterized protein</fullName>
    </submittedName>
</protein>
<keyword evidence="2" id="KW-0812">Transmembrane</keyword>
<evidence type="ECO:0000313" key="3">
    <source>
        <dbReference type="EMBL" id="KAE9531438.1"/>
    </source>
</evidence>
<accession>A0A6G0TEJ5</accession>
<feature type="region of interest" description="Disordered" evidence="1">
    <location>
        <begin position="183"/>
        <end position="211"/>
    </location>
</feature>
<comment type="caution">
    <text evidence="3">The sequence shown here is derived from an EMBL/GenBank/DDBJ whole genome shotgun (WGS) entry which is preliminary data.</text>
</comment>
<sequence length="211" mass="22388">MLREVPLSETDDNTNSPRSERHAYYLYMVRSTLLFLTISLTIVLSFTGWLCTKFDDSNGTLVGIGTLVGAGSIPVVINEPSCAEEKPGSPGSPFCPSIATPGIPYWNHKKILTGGPGGPAGPGTGTYVPPEPGNPSFPGKPISPGGPGGPGFLLDPDYQRLPFPHDHLFLPFSPLGAGRAFSPGIPGVPSKPRIPRSPKLKITRRNLKHTP</sequence>
<dbReference type="Proteomes" id="UP000475862">
    <property type="component" value="Unassembled WGS sequence"/>
</dbReference>
<proteinExistence type="predicted"/>
<evidence type="ECO:0000313" key="4">
    <source>
        <dbReference type="Proteomes" id="UP000475862"/>
    </source>
</evidence>
<name>A0A6G0TEJ5_APHGL</name>
<evidence type="ECO:0000256" key="1">
    <source>
        <dbReference type="SAM" id="MobiDB-lite"/>
    </source>
</evidence>
<dbReference type="EMBL" id="VYZN01000041">
    <property type="protein sequence ID" value="KAE9531438.1"/>
    <property type="molecule type" value="Genomic_DNA"/>
</dbReference>
<keyword evidence="4" id="KW-1185">Reference proteome</keyword>
<feature type="compositionally biased region" description="Basic residues" evidence="1">
    <location>
        <begin position="193"/>
        <end position="211"/>
    </location>
</feature>
<gene>
    <name evidence="3" type="ORF">AGLY_010644</name>
</gene>
<organism evidence="3 4">
    <name type="scientific">Aphis glycines</name>
    <name type="common">Soybean aphid</name>
    <dbReference type="NCBI Taxonomy" id="307491"/>
    <lineage>
        <taxon>Eukaryota</taxon>
        <taxon>Metazoa</taxon>
        <taxon>Ecdysozoa</taxon>
        <taxon>Arthropoda</taxon>
        <taxon>Hexapoda</taxon>
        <taxon>Insecta</taxon>
        <taxon>Pterygota</taxon>
        <taxon>Neoptera</taxon>
        <taxon>Paraneoptera</taxon>
        <taxon>Hemiptera</taxon>
        <taxon>Sternorrhyncha</taxon>
        <taxon>Aphidomorpha</taxon>
        <taxon>Aphidoidea</taxon>
        <taxon>Aphididae</taxon>
        <taxon>Aphidini</taxon>
        <taxon>Aphis</taxon>
        <taxon>Aphis</taxon>
    </lineage>
</organism>
<feature type="transmembrane region" description="Helical" evidence="2">
    <location>
        <begin position="24"/>
        <end position="50"/>
    </location>
</feature>